<dbReference type="Proteomes" id="UP000662770">
    <property type="component" value="Chromosome"/>
</dbReference>
<reference evidence="2 3" key="1">
    <citation type="submission" date="2021-03" db="EMBL/GenBank/DDBJ databases">
        <title>Novel species identification of genus Shewanella.</title>
        <authorList>
            <person name="Liu G."/>
            <person name="Zhang Q."/>
        </authorList>
    </citation>
    <scope>NUCLEOTIDE SEQUENCE [LARGE SCALE GENOMIC DNA]</scope>
    <source>
        <strain evidence="2 3">FJAT-51800</strain>
    </source>
</reference>
<evidence type="ECO:0000256" key="1">
    <source>
        <dbReference type="SAM" id="SignalP"/>
    </source>
</evidence>
<keyword evidence="1" id="KW-0732">Signal</keyword>
<organism evidence="2 3">
    <name type="scientific">Shewanella avicenniae</name>
    <dbReference type="NCBI Taxonomy" id="2814294"/>
    <lineage>
        <taxon>Bacteria</taxon>
        <taxon>Pseudomonadati</taxon>
        <taxon>Pseudomonadota</taxon>
        <taxon>Gammaproteobacteria</taxon>
        <taxon>Alteromonadales</taxon>
        <taxon>Shewanellaceae</taxon>
        <taxon>Shewanella</taxon>
    </lineage>
</organism>
<name>A0ABX7QQU8_9GAMM</name>
<accession>A0ABX7QQU8</accession>
<protein>
    <submittedName>
        <fullName evidence="2">DUF4124 domain-containing protein</fullName>
    </submittedName>
</protein>
<gene>
    <name evidence="2" type="ORF">JYB87_15335</name>
</gene>
<feature type="signal peptide" evidence="1">
    <location>
        <begin position="1"/>
        <end position="32"/>
    </location>
</feature>
<dbReference type="EMBL" id="CP071503">
    <property type="protein sequence ID" value="QSX33083.1"/>
    <property type="molecule type" value="Genomic_DNA"/>
</dbReference>
<sequence length="176" mass="20925">MEGLFIYRLFSISGQFGLLASALLFVIPSASAATVYKCEKQQKVIYSQQPCEADYKEHRVDYKFGVTTITDSDEANKDPIQKLLENRNLSQEEFIKQLEQEIFRLNQQNSYIDLVRDAELKKLERQHFWHKKEEDKIDYQQQVQYLNNYYDEQLRYNNKKLSLLLQHKEQALSNSD</sequence>
<keyword evidence="3" id="KW-1185">Reference proteome</keyword>
<proteinExistence type="predicted"/>
<evidence type="ECO:0000313" key="2">
    <source>
        <dbReference type="EMBL" id="QSX33083.1"/>
    </source>
</evidence>
<evidence type="ECO:0000313" key="3">
    <source>
        <dbReference type="Proteomes" id="UP000662770"/>
    </source>
</evidence>
<dbReference type="RefSeq" id="WP_207354319.1">
    <property type="nucleotide sequence ID" value="NZ_CP071503.1"/>
</dbReference>
<feature type="chain" id="PRO_5046759145" evidence="1">
    <location>
        <begin position="33"/>
        <end position="176"/>
    </location>
</feature>